<proteinExistence type="predicted"/>
<dbReference type="Pfam" id="PF02737">
    <property type="entry name" value="3HCDH_N"/>
    <property type="match status" value="1"/>
</dbReference>
<dbReference type="Gene3D" id="3.40.50.720">
    <property type="entry name" value="NAD(P)-binding Rossmann-like Domain"/>
    <property type="match status" value="1"/>
</dbReference>
<keyword evidence="1" id="KW-0560">Oxidoreductase</keyword>
<protein>
    <recommendedName>
        <fullName evidence="6">3-hydroxyacyl-CoA dehydrogenase</fullName>
    </recommendedName>
</protein>
<gene>
    <name evidence="4" type="ORF">EK21DRAFT_114938</name>
</gene>
<dbReference type="PANTHER" id="PTHR48075">
    <property type="entry name" value="3-HYDROXYACYL-COA DEHYDROGENASE FAMILY PROTEIN"/>
    <property type="match status" value="1"/>
</dbReference>
<dbReference type="GO" id="GO:0006631">
    <property type="term" value="P:fatty acid metabolic process"/>
    <property type="evidence" value="ECO:0007669"/>
    <property type="project" value="InterPro"/>
</dbReference>
<dbReference type="Gene3D" id="2.120.10.30">
    <property type="entry name" value="TolB, C-terminal domain"/>
    <property type="match status" value="2"/>
</dbReference>
<dbReference type="InterPro" id="IPR013328">
    <property type="entry name" value="6PGD_dom2"/>
</dbReference>
<dbReference type="InterPro" id="IPR006108">
    <property type="entry name" value="3HC_DH_C"/>
</dbReference>
<evidence type="ECO:0000313" key="5">
    <source>
        <dbReference type="Proteomes" id="UP000799777"/>
    </source>
</evidence>
<dbReference type="InterPro" id="IPR000033">
    <property type="entry name" value="LDLR_classB_rpt"/>
</dbReference>
<dbReference type="Proteomes" id="UP000799777">
    <property type="component" value="Unassembled WGS sequence"/>
</dbReference>
<evidence type="ECO:0000256" key="1">
    <source>
        <dbReference type="ARBA" id="ARBA00023002"/>
    </source>
</evidence>
<feature type="domain" description="3-hydroxyacyl-CoA dehydrogenase C-terminal" evidence="2">
    <location>
        <begin position="191"/>
        <end position="285"/>
    </location>
</feature>
<keyword evidence="5" id="KW-1185">Reference proteome</keyword>
<accession>A0A9P4H4X8</accession>
<dbReference type="SUPFAM" id="SSF63825">
    <property type="entry name" value="YWTD domain"/>
    <property type="match status" value="1"/>
</dbReference>
<name>A0A9P4H4X8_9PLEO</name>
<dbReference type="SMART" id="SM00135">
    <property type="entry name" value="LY"/>
    <property type="match status" value="3"/>
</dbReference>
<comment type="caution">
    <text evidence="4">The sequence shown here is derived from an EMBL/GenBank/DDBJ whole genome shotgun (WGS) entry which is preliminary data.</text>
</comment>
<dbReference type="AlphaFoldDB" id="A0A9P4H4X8"/>
<evidence type="ECO:0000313" key="4">
    <source>
        <dbReference type="EMBL" id="KAF2027309.1"/>
    </source>
</evidence>
<dbReference type="SUPFAM" id="SSF51735">
    <property type="entry name" value="NAD(P)-binding Rossmann-fold domains"/>
    <property type="match status" value="1"/>
</dbReference>
<evidence type="ECO:0000259" key="2">
    <source>
        <dbReference type="Pfam" id="PF00725"/>
    </source>
</evidence>
<dbReference type="InterPro" id="IPR011042">
    <property type="entry name" value="6-blade_b-propeller_TolB-like"/>
</dbReference>
<sequence length="609" mass="66535">MSWKQPRDYASRPVAVLGAGVLGRRIACTWVAAGYTVHIHDPSSEQRSQCLQFSADNMAAFQNLITCTKKGEVKVFEEIEPAVKEAWLIIEAIPEKLDLKVSTFATLVKCAPQDALLATNSSSYKSSEIVISLSESGKRRAFNMHYYMPPANMVVELMTDQFTDPEIFTFLSSRLRETGALPYVARKESTGFIFNRLWAAVKRETLMILSEGVSDAKQIDELWSEMFIKGKAKPCEAMDQVGLDTVAFIESHYIAERGLPSTHTTDFLKKEYVDQGKLGDKSKLGGLYPPEYHAAMAAKSTDNIPSTMIALDTGLSLLEPSLSSGELLILGPKDTKPKVLFSSLAIPDGVAIDKSTSRIFWTCMGVPDKPDGTLSSSALDGTDLRTLIAPGTINTPKQLCLDRAAQKIYFSDREGCAVYRCNYNGTDLEMLVKTGSPSAGNELDHCVGIAVSPALGKFYWTQKGNSKGGQGRIFCADIAGASSAPNSREDVTCILDKLPEPIDLEINSTSTSHALYWTDRGELPFGNSLNRVALDDGGIPVLEKEDASPAQFLVAKHFNEAIGLALDNERGKAYVSDLGGRIYECDLESGEREVVYEDVERSFTGIAML</sequence>
<dbReference type="Gene3D" id="1.10.1040.10">
    <property type="entry name" value="N-(1-d-carboxylethyl)-l-norvaline Dehydrogenase, domain 2"/>
    <property type="match status" value="1"/>
</dbReference>
<dbReference type="OrthoDB" id="5958943at2759"/>
<dbReference type="PANTHER" id="PTHR48075:SF3">
    <property type="entry name" value="3-HYDROXYACYL-COA DEHYDROGENASE"/>
    <property type="match status" value="1"/>
</dbReference>
<evidence type="ECO:0008006" key="6">
    <source>
        <dbReference type="Google" id="ProtNLM"/>
    </source>
</evidence>
<dbReference type="GO" id="GO:0070403">
    <property type="term" value="F:NAD+ binding"/>
    <property type="evidence" value="ECO:0007669"/>
    <property type="project" value="InterPro"/>
</dbReference>
<dbReference type="GO" id="GO:0016616">
    <property type="term" value="F:oxidoreductase activity, acting on the CH-OH group of donors, NAD or NADP as acceptor"/>
    <property type="evidence" value="ECO:0007669"/>
    <property type="project" value="InterPro"/>
</dbReference>
<dbReference type="InterPro" id="IPR008927">
    <property type="entry name" value="6-PGluconate_DH-like_C_sf"/>
</dbReference>
<reference evidence="4" key="1">
    <citation type="journal article" date="2020" name="Stud. Mycol.">
        <title>101 Dothideomycetes genomes: a test case for predicting lifestyles and emergence of pathogens.</title>
        <authorList>
            <person name="Haridas S."/>
            <person name="Albert R."/>
            <person name="Binder M."/>
            <person name="Bloem J."/>
            <person name="Labutti K."/>
            <person name="Salamov A."/>
            <person name="Andreopoulos B."/>
            <person name="Baker S."/>
            <person name="Barry K."/>
            <person name="Bills G."/>
            <person name="Bluhm B."/>
            <person name="Cannon C."/>
            <person name="Castanera R."/>
            <person name="Culley D."/>
            <person name="Daum C."/>
            <person name="Ezra D."/>
            <person name="Gonzalez J."/>
            <person name="Henrissat B."/>
            <person name="Kuo A."/>
            <person name="Liang C."/>
            <person name="Lipzen A."/>
            <person name="Lutzoni F."/>
            <person name="Magnuson J."/>
            <person name="Mondo S."/>
            <person name="Nolan M."/>
            <person name="Ohm R."/>
            <person name="Pangilinan J."/>
            <person name="Park H.-J."/>
            <person name="Ramirez L."/>
            <person name="Alfaro M."/>
            <person name="Sun H."/>
            <person name="Tritt A."/>
            <person name="Yoshinaga Y."/>
            <person name="Zwiers L.-H."/>
            <person name="Turgeon B."/>
            <person name="Goodwin S."/>
            <person name="Spatafora J."/>
            <person name="Crous P."/>
            <person name="Grigoriev I."/>
        </authorList>
    </citation>
    <scope>NUCLEOTIDE SEQUENCE</scope>
    <source>
        <strain evidence="4">CBS 110217</strain>
    </source>
</reference>
<dbReference type="Pfam" id="PF00725">
    <property type="entry name" value="3HCDH"/>
    <property type="match status" value="1"/>
</dbReference>
<organism evidence="4 5">
    <name type="scientific">Setomelanomma holmii</name>
    <dbReference type="NCBI Taxonomy" id="210430"/>
    <lineage>
        <taxon>Eukaryota</taxon>
        <taxon>Fungi</taxon>
        <taxon>Dikarya</taxon>
        <taxon>Ascomycota</taxon>
        <taxon>Pezizomycotina</taxon>
        <taxon>Dothideomycetes</taxon>
        <taxon>Pleosporomycetidae</taxon>
        <taxon>Pleosporales</taxon>
        <taxon>Pleosporineae</taxon>
        <taxon>Phaeosphaeriaceae</taxon>
        <taxon>Setomelanomma</taxon>
    </lineage>
</organism>
<dbReference type="InterPro" id="IPR006176">
    <property type="entry name" value="3-OHacyl-CoA_DH_NAD-bd"/>
</dbReference>
<dbReference type="EMBL" id="ML978228">
    <property type="protein sequence ID" value="KAF2027309.1"/>
    <property type="molecule type" value="Genomic_DNA"/>
</dbReference>
<dbReference type="InterPro" id="IPR036291">
    <property type="entry name" value="NAD(P)-bd_dom_sf"/>
</dbReference>
<feature type="domain" description="3-hydroxyacyl-CoA dehydrogenase NAD binding" evidence="3">
    <location>
        <begin position="14"/>
        <end position="185"/>
    </location>
</feature>
<dbReference type="SUPFAM" id="SSF48179">
    <property type="entry name" value="6-phosphogluconate dehydrogenase C-terminal domain-like"/>
    <property type="match status" value="1"/>
</dbReference>
<evidence type="ECO:0000259" key="3">
    <source>
        <dbReference type="Pfam" id="PF02737"/>
    </source>
</evidence>